<gene>
    <name evidence="2" type="ORF">BCB44BAC_03640</name>
</gene>
<dbReference type="EMBL" id="FMIK01000048">
    <property type="protein sequence ID" value="SCM02249.1"/>
    <property type="molecule type" value="Genomic_DNA"/>
</dbReference>
<name>A0AAX2CL22_9BACI</name>
<dbReference type="Pfam" id="PF12730">
    <property type="entry name" value="ABC2_membrane_4"/>
    <property type="match status" value="1"/>
</dbReference>
<feature type="transmembrane region" description="Helical" evidence="1">
    <location>
        <begin position="53"/>
        <end position="72"/>
    </location>
</feature>
<dbReference type="RefSeq" id="WP_237701337.1">
    <property type="nucleotide sequence ID" value="NZ_CP066179.1"/>
</dbReference>
<feature type="transmembrane region" description="Helical" evidence="1">
    <location>
        <begin position="12"/>
        <end position="33"/>
    </location>
</feature>
<dbReference type="Proteomes" id="UP000242164">
    <property type="component" value="Unassembled WGS sequence"/>
</dbReference>
<keyword evidence="1" id="KW-1133">Transmembrane helix</keyword>
<dbReference type="AlphaFoldDB" id="A0AAX2CL22"/>
<evidence type="ECO:0000313" key="3">
    <source>
        <dbReference type="Proteomes" id="UP000242164"/>
    </source>
</evidence>
<sequence>MRFELIKFKLWPIIRGAFIAICVFSLLVILLMFDGEFTHYDEVFRFIDIFMRGIYIIFGASLIAKFIQEFQTKTMPVMFMYPINRKKMRMAKICIIMIVTLLLILISEGIVFCLFLYIEFI</sequence>
<evidence type="ECO:0000256" key="1">
    <source>
        <dbReference type="SAM" id="Phobius"/>
    </source>
</evidence>
<protein>
    <submittedName>
        <fullName evidence="2">A0A073KVR7 (Uncharacterized protein)</fullName>
    </submittedName>
</protein>
<proteinExistence type="predicted"/>
<organism evidence="2 3">
    <name type="scientific">Bacillus cytotoxicus</name>
    <dbReference type="NCBI Taxonomy" id="580165"/>
    <lineage>
        <taxon>Bacteria</taxon>
        <taxon>Bacillati</taxon>
        <taxon>Bacillota</taxon>
        <taxon>Bacilli</taxon>
        <taxon>Bacillales</taxon>
        <taxon>Bacillaceae</taxon>
        <taxon>Bacillus</taxon>
        <taxon>Bacillus cereus group</taxon>
    </lineage>
</organism>
<evidence type="ECO:0000313" key="2">
    <source>
        <dbReference type="EMBL" id="SCM02249.1"/>
    </source>
</evidence>
<reference evidence="2 3" key="1">
    <citation type="submission" date="2016-08" db="EMBL/GenBank/DDBJ databases">
        <authorList>
            <person name="Loux V."/>
            <person name="Rue O."/>
        </authorList>
    </citation>
    <scope>NUCLEOTIDE SEQUENCE [LARGE SCALE GENOMIC DNA]</scope>
    <source>
        <strain evidence="2 3">AFSSA_08CEB44bac</strain>
    </source>
</reference>
<keyword evidence="1" id="KW-0812">Transmembrane</keyword>
<comment type="caution">
    <text evidence="2">The sequence shown here is derived from an EMBL/GenBank/DDBJ whole genome shotgun (WGS) entry which is preliminary data.</text>
</comment>
<feature type="transmembrane region" description="Helical" evidence="1">
    <location>
        <begin position="93"/>
        <end position="118"/>
    </location>
</feature>
<accession>A0AAX2CL22</accession>
<keyword evidence="1" id="KW-0472">Membrane</keyword>